<evidence type="ECO:0000313" key="9">
    <source>
        <dbReference type="EMBL" id="OBA24673.1"/>
    </source>
</evidence>
<sequence>MTDSNTVNNITAAKVDVNNERVWPPKLPELEDVKIRARIFTHKSVIKDKDYLSSKDKAESHNERLEFLGDSILNYTMTTIIYEKFPHMNEGHMSILRMKLINNDIIREWAILYNFHKLLKINMDQTTSSTMETNKYKFLSDVFEAYLGGLYEENNKKNLPLIKKWLKKLSAPMIQQYKNEIRQKVEQSINTSTSQLTITQPTNYYNNNNGNMMSNSQLGGGSDYENGNSNSKRLLYSLIGYANLGLHYHPVTKADPNGSLAEVECRISDGSVLGRGYGKNLKIAGRRAAEAVLNNKELIEKYARLRASKPKEVTVVKANDCKKVFKKAKNDTNSNGESKSSSIKVDPNTGNMYLAKK</sequence>
<keyword evidence="5" id="KW-0378">Hydrolase</keyword>
<dbReference type="PANTHER" id="PTHR11207:SF0">
    <property type="entry name" value="RIBONUCLEASE 3"/>
    <property type="match status" value="1"/>
</dbReference>
<dbReference type="GO" id="GO:0030847">
    <property type="term" value="P:termination of RNA polymerase II transcription, exosome-dependent"/>
    <property type="evidence" value="ECO:0007669"/>
    <property type="project" value="UniProtKB-ARBA"/>
</dbReference>
<dbReference type="Proteomes" id="UP000092321">
    <property type="component" value="Unassembled WGS sequence"/>
</dbReference>
<dbReference type="InterPro" id="IPR036389">
    <property type="entry name" value="RNase_III_sf"/>
</dbReference>
<accession>A0A1B7T7I7</accession>
<organism evidence="9 10">
    <name type="scientific">Hanseniaspora valbyensis NRRL Y-1626</name>
    <dbReference type="NCBI Taxonomy" id="766949"/>
    <lineage>
        <taxon>Eukaryota</taxon>
        <taxon>Fungi</taxon>
        <taxon>Dikarya</taxon>
        <taxon>Ascomycota</taxon>
        <taxon>Saccharomycotina</taxon>
        <taxon>Saccharomycetes</taxon>
        <taxon>Saccharomycodales</taxon>
        <taxon>Saccharomycodaceae</taxon>
        <taxon>Hanseniaspora</taxon>
    </lineage>
</organism>
<keyword evidence="6" id="KW-0694">RNA-binding</keyword>
<feature type="region of interest" description="Disordered" evidence="7">
    <location>
        <begin position="327"/>
        <end position="357"/>
    </location>
</feature>
<evidence type="ECO:0000256" key="5">
    <source>
        <dbReference type="ARBA" id="ARBA00022801"/>
    </source>
</evidence>
<dbReference type="GO" id="GO:0003725">
    <property type="term" value="F:double-stranded RNA binding"/>
    <property type="evidence" value="ECO:0007669"/>
    <property type="project" value="InterPro"/>
</dbReference>
<comment type="catalytic activity">
    <reaction evidence="1">
        <text>Endonucleolytic cleavage to 5'-phosphomonoester.</text>
        <dbReference type="EC" id="3.1.26.3"/>
    </reaction>
</comment>
<dbReference type="GO" id="GO:0004525">
    <property type="term" value="F:ribonuclease III activity"/>
    <property type="evidence" value="ECO:0007669"/>
    <property type="project" value="UniProtKB-EC"/>
</dbReference>
<dbReference type="Gene3D" id="3.30.160.20">
    <property type="match status" value="1"/>
</dbReference>
<dbReference type="CDD" id="cd19876">
    <property type="entry name" value="DSRM_RNT1p-like"/>
    <property type="match status" value="1"/>
</dbReference>
<dbReference type="GO" id="GO:0005654">
    <property type="term" value="C:nucleoplasm"/>
    <property type="evidence" value="ECO:0007669"/>
    <property type="project" value="TreeGrafter"/>
</dbReference>
<dbReference type="EMBL" id="LXPE01000499">
    <property type="protein sequence ID" value="OBA24673.1"/>
    <property type="molecule type" value="Genomic_DNA"/>
</dbReference>
<evidence type="ECO:0000313" key="10">
    <source>
        <dbReference type="Proteomes" id="UP000092321"/>
    </source>
</evidence>
<dbReference type="CDD" id="cd00593">
    <property type="entry name" value="RIBOc"/>
    <property type="match status" value="1"/>
</dbReference>
<evidence type="ECO:0000256" key="3">
    <source>
        <dbReference type="ARBA" id="ARBA00022722"/>
    </source>
</evidence>
<evidence type="ECO:0000259" key="8">
    <source>
        <dbReference type="PROSITE" id="PS50142"/>
    </source>
</evidence>
<protein>
    <recommendedName>
        <fullName evidence="2">ribonuclease III</fullName>
        <ecNumber evidence="2">3.1.26.3</ecNumber>
    </recommendedName>
</protein>
<dbReference type="InterPro" id="IPR044449">
    <property type="entry name" value="Rnt1/Pac1_DSRM_fungi"/>
</dbReference>
<dbReference type="Pfam" id="PF00636">
    <property type="entry name" value="Ribonuclease_3"/>
    <property type="match status" value="1"/>
</dbReference>
<dbReference type="AlphaFoldDB" id="A0A1B7T7I7"/>
<dbReference type="SUPFAM" id="SSF69065">
    <property type="entry name" value="RNase III domain-like"/>
    <property type="match status" value="1"/>
</dbReference>
<dbReference type="SMART" id="SM00535">
    <property type="entry name" value="RIBOc"/>
    <property type="match status" value="1"/>
</dbReference>
<reference evidence="10" key="1">
    <citation type="journal article" date="2016" name="Proc. Natl. Acad. Sci. U.S.A.">
        <title>Comparative genomics of biotechnologically important yeasts.</title>
        <authorList>
            <person name="Riley R."/>
            <person name="Haridas S."/>
            <person name="Wolfe K.H."/>
            <person name="Lopes M.R."/>
            <person name="Hittinger C.T."/>
            <person name="Goeker M."/>
            <person name="Salamov A.A."/>
            <person name="Wisecaver J.H."/>
            <person name="Long T.M."/>
            <person name="Calvey C.H."/>
            <person name="Aerts A.L."/>
            <person name="Barry K.W."/>
            <person name="Choi C."/>
            <person name="Clum A."/>
            <person name="Coughlan A.Y."/>
            <person name="Deshpande S."/>
            <person name="Douglass A.P."/>
            <person name="Hanson S.J."/>
            <person name="Klenk H.-P."/>
            <person name="LaButti K.M."/>
            <person name="Lapidus A."/>
            <person name="Lindquist E.A."/>
            <person name="Lipzen A.M."/>
            <person name="Meier-Kolthoff J.P."/>
            <person name="Ohm R.A."/>
            <person name="Otillar R.P."/>
            <person name="Pangilinan J.L."/>
            <person name="Peng Y."/>
            <person name="Rokas A."/>
            <person name="Rosa C.A."/>
            <person name="Scheuner C."/>
            <person name="Sibirny A.A."/>
            <person name="Slot J.C."/>
            <person name="Stielow J.B."/>
            <person name="Sun H."/>
            <person name="Kurtzman C.P."/>
            <person name="Blackwell M."/>
            <person name="Grigoriev I.V."/>
            <person name="Jeffries T.W."/>
        </authorList>
    </citation>
    <scope>NUCLEOTIDE SEQUENCE [LARGE SCALE GENOMIC DNA]</scope>
    <source>
        <strain evidence="10">NRRL Y-1626</strain>
    </source>
</reference>
<dbReference type="FunFam" id="1.10.1520.10:FF:000001">
    <property type="entry name" value="Ribonuclease 3"/>
    <property type="match status" value="1"/>
</dbReference>
<dbReference type="GO" id="GO:0006364">
    <property type="term" value="P:rRNA processing"/>
    <property type="evidence" value="ECO:0007669"/>
    <property type="project" value="InterPro"/>
</dbReference>
<dbReference type="Gene3D" id="1.10.1520.10">
    <property type="entry name" value="Ribonuclease III domain"/>
    <property type="match status" value="1"/>
</dbReference>
<evidence type="ECO:0000256" key="7">
    <source>
        <dbReference type="SAM" id="MobiDB-lite"/>
    </source>
</evidence>
<dbReference type="OrthoDB" id="2392202at2759"/>
<evidence type="ECO:0000256" key="2">
    <source>
        <dbReference type="ARBA" id="ARBA00012177"/>
    </source>
</evidence>
<keyword evidence="3" id="KW-0540">Nuclease</keyword>
<dbReference type="InterPro" id="IPR014720">
    <property type="entry name" value="dsRBD_dom"/>
</dbReference>
<dbReference type="SUPFAM" id="SSF54768">
    <property type="entry name" value="dsRNA-binding domain-like"/>
    <property type="match status" value="1"/>
</dbReference>
<dbReference type="PROSITE" id="PS50142">
    <property type="entry name" value="RNASE_3_2"/>
    <property type="match status" value="1"/>
</dbReference>
<keyword evidence="4" id="KW-0255">Endonuclease</keyword>
<evidence type="ECO:0000256" key="4">
    <source>
        <dbReference type="ARBA" id="ARBA00022759"/>
    </source>
</evidence>
<dbReference type="Pfam" id="PF00035">
    <property type="entry name" value="dsrm"/>
    <property type="match status" value="1"/>
</dbReference>
<dbReference type="GO" id="GO:0034963">
    <property type="term" value="P:box C/D sno(s)RNA processing"/>
    <property type="evidence" value="ECO:0007669"/>
    <property type="project" value="UniProtKB-ARBA"/>
</dbReference>
<evidence type="ECO:0000256" key="6">
    <source>
        <dbReference type="ARBA" id="ARBA00022884"/>
    </source>
</evidence>
<comment type="caution">
    <text evidence="9">The sequence shown here is derived from an EMBL/GenBank/DDBJ whole genome shotgun (WGS) entry which is preliminary data.</text>
</comment>
<dbReference type="PANTHER" id="PTHR11207">
    <property type="entry name" value="RIBONUCLEASE III"/>
    <property type="match status" value="1"/>
</dbReference>
<gene>
    <name evidence="9" type="ORF">HANVADRAFT_103305</name>
</gene>
<dbReference type="InterPro" id="IPR000999">
    <property type="entry name" value="RNase_III_dom"/>
</dbReference>
<dbReference type="EC" id="3.1.26.3" evidence="2"/>
<evidence type="ECO:0000256" key="1">
    <source>
        <dbReference type="ARBA" id="ARBA00000109"/>
    </source>
</evidence>
<dbReference type="PROSITE" id="PS00517">
    <property type="entry name" value="RNASE_3_1"/>
    <property type="match status" value="1"/>
</dbReference>
<dbReference type="GO" id="GO:0034475">
    <property type="term" value="P:U4 snRNA 3'-end processing"/>
    <property type="evidence" value="ECO:0007669"/>
    <property type="project" value="UniProtKB-ARBA"/>
</dbReference>
<name>A0A1B7T7I7_9ASCO</name>
<keyword evidence="10" id="KW-1185">Reference proteome</keyword>
<feature type="domain" description="RNase III" evidence="8">
    <location>
        <begin position="30"/>
        <end position="155"/>
    </location>
</feature>
<proteinExistence type="predicted"/>
<feature type="compositionally biased region" description="Polar residues" evidence="7">
    <location>
        <begin position="331"/>
        <end position="351"/>
    </location>
</feature>